<comment type="caution">
    <text evidence="1">The sequence shown here is derived from an EMBL/GenBank/DDBJ whole genome shotgun (WGS) entry which is preliminary data.</text>
</comment>
<dbReference type="RefSeq" id="XP_030992483.1">
    <property type="nucleotide sequence ID" value="XM_031143185.1"/>
</dbReference>
<sequence length="131" mass="14327">MSNPPPASQLCFLSDLPARREMEKVRFLGCVTSYSVSSGILTLEHQYPVASTTKALVDVNLLLESLKSEQTQVGAWVNVIGYIKMPPSARPTKPARERPTVHVQAVLLWSAGPIDIKQYETCLSNAEGAKT</sequence>
<dbReference type="Proteomes" id="UP000319257">
    <property type="component" value="Unassembled WGS sequence"/>
</dbReference>
<dbReference type="GeneID" id="41975788"/>
<protein>
    <recommendedName>
        <fullName evidence="3">CST complex subunit Ten1</fullName>
    </recommendedName>
</protein>
<dbReference type="EMBL" id="SKBQ01000054">
    <property type="protein sequence ID" value="TPX10772.1"/>
    <property type="molecule type" value="Genomic_DNA"/>
</dbReference>
<dbReference type="InParanoid" id="A0A507ALY0"/>
<dbReference type="InterPro" id="IPR012340">
    <property type="entry name" value="NA-bd_OB-fold"/>
</dbReference>
<evidence type="ECO:0000313" key="2">
    <source>
        <dbReference type="Proteomes" id="UP000319257"/>
    </source>
</evidence>
<keyword evidence="2" id="KW-1185">Reference proteome</keyword>
<accession>A0A507ALY0</accession>
<evidence type="ECO:0000313" key="1">
    <source>
        <dbReference type="EMBL" id="TPX10772.1"/>
    </source>
</evidence>
<dbReference type="Pfam" id="PF12658">
    <property type="entry name" value="Ten1"/>
    <property type="match status" value="1"/>
</dbReference>
<name>A0A507ALY0_9PEZI</name>
<evidence type="ECO:0008006" key="3">
    <source>
        <dbReference type="Google" id="ProtNLM"/>
    </source>
</evidence>
<dbReference type="InterPro" id="IPR024222">
    <property type="entry name" value="Ten1_fungal"/>
</dbReference>
<gene>
    <name evidence="1" type="ORF">E0L32_008341</name>
</gene>
<dbReference type="OrthoDB" id="5275361at2759"/>
<reference evidence="1 2" key="1">
    <citation type="submission" date="2019-06" db="EMBL/GenBank/DDBJ databases">
        <title>Draft genome sequence of the filamentous fungus Phialemoniopsis curvata isolated from diesel fuel.</title>
        <authorList>
            <person name="Varaljay V.A."/>
            <person name="Lyon W.J."/>
            <person name="Crouch A.L."/>
            <person name="Drake C.E."/>
            <person name="Hollomon J.M."/>
            <person name="Nadeau L.J."/>
            <person name="Nunn H.S."/>
            <person name="Stevenson B.S."/>
            <person name="Bojanowski C.L."/>
            <person name="Crookes-Goodson W.J."/>
        </authorList>
    </citation>
    <scope>NUCLEOTIDE SEQUENCE [LARGE SCALE GENOMIC DNA]</scope>
    <source>
        <strain evidence="1 2">D216</strain>
    </source>
</reference>
<dbReference type="AlphaFoldDB" id="A0A507ALY0"/>
<dbReference type="GO" id="GO:0043047">
    <property type="term" value="F:single-stranded telomeric DNA binding"/>
    <property type="evidence" value="ECO:0007669"/>
    <property type="project" value="InterPro"/>
</dbReference>
<proteinExistence type="predicted"/>
<dbReference type="GO" id="GO:0016233">
    <property type="term" value="P:telomere capping"/>
    <property type="evidence" value="ECO:0007669"/>
    <property type="project" value="InterPro"/>
</dbReference>
<dbReference type="GO" id="GO:1990879">
    <property type="term" value="C:CST complex"/>
    <property type="evidence" value="ECO:0007669"/>
    <property type="project" value="InterPro"/>
</dbReference>
<organism evidence="1 2">
    <name type="scientific">Thyridium curvatum</name>
    <dbReference type="NCBI Taxonomy" id="1093900"/>
    <lineage>
        <taxon>Eukaryota</taxon>
        <taxon>Fungi</taxon>
        <taxon>Dikarya</taxon>
        <taxon>Ascomycota</taxon>
        <taxon>Pezizomycotina</taxon>
        <taxon>Sordariomycetes</taxon>
        <taxon>Sordariomycetidae</taxon>
        <taxon>Thyridiales</taxon>
        <taxon>Thyridiaceae</taxon>
        <taxon>Thyridium</taxon>
    </lineage>
</organism>
<dbReference type="Gene3D" id="2.40.50.140">
    <property type="entry name" value="Nucleic acid-binding proteins"/>
    <property type="match status" value="1"/>
</dbReference>